<protein>
    <recommendedName>
        <fullName evidence="3">Endonuclease/exonuclease/phosphatase domain-containing protein</fullName>
    </recommendedName>
</protein>
<proteinExistence type="predicted"/>
<dbReference type="OrthoDB" id="8058536at2759"/>
<evidence type="ECO:0008006" key="3">
    <source>
        <dbReference type="Google" id="ProtNLM"/>
    </source>
</evidence>
<accession>A0A4Y2LZT1</accession>
<dbReference type="EMBL" id="BGPR01120853">
    <property type="protein sequence ID" value="GBN19844.1"/>
    <property type="molecule type" value="Genomic_DNA"/>
</dbReference>
<comment type="caution">
    <text evidence="1">The sequence shown here is derived from an EMBL/GenBank/DDBJ whole genome shotgun (WGS) entry which is preliminary data.</text>
</comment>
<dbReference type="Proteomes" id="UP000499080">
    <property type="component" value="Unassembled WGS sequence"/>
</dbReference>
<name>A0A4Y2LZT1_ARAVE</name>
<gene>
    <name evidence="1" type="ORF">AVEN_198111_1</name>
</gene>
<dbReference type="AlphaFoldDB" id="A0A4Y2LZT1"/>
<keyword evidence="2" id="KW-1185">Reference proteome</keyword>
<evidence type="ECO:0000313" key="1">
    <source>
        <dbReference type="EMBL" id="GBN19844.1"/>
    </source>
</evidence>
<sequence length="94" mass="10347">MRKHTSMNPLVHFSLDLAICSPALLPLLNFTVESDLYNSDHFPLIVSHADIGGATFSPPQFLFQRADWAAFSQLAEITETMVSAADITDAVQCH</sequence>
<organism evidence="1 2">
    <name type="scientific">Araneus ventricosus</name>
    <name type="common">Orbweaver spider</name>
    <name type="synonym">Epeira ventricosa</name>
    <dbReference type="NCBI Taxonomy" id="182803"/>
    <lineage>
        <taxon>Eukaryota</taxon>
        <taxon>Metazoa</taxon>
        <taxon>Ecdysozoa</taxon>
        <taxon>Arthropoda</taxon>
        <taxon>Chelicerata</taxon>
        <taxon>Arachnida</taxon>
        <taxon>Araneae</taxon>
        <taxon>Araneomorphae</taxon>
        <taxon>Entelegynae</taxon>
        <taxon>Araneoidea</taxon>
        <taxon>Araneidae</taxon>
        <taxon>Araneus</taxon>
    </lineage>
</organism>
<evidence type="ECO:0000313" key="2">
    <source>
        <dbReference type="Proteomes" id="UP000499080"/>
    </source>
</evidence>
<reference evidence="1 2" key="1">
    <citation type="journal article" date="2019" name="Sci. Rep.">
        <title>Orb-weaving spider Araneus ventricosus genome elucidates the spidroin gene catalogue.</title>
        <authorList>
            <person name="Kono N."/>
            <person name="Nakamura H."/>
            <person name="Ohtoshi R."/>
            <person name="Moran D.A.P."/>
            <person name="Shinohara A."/>
            <person name="Yoshida Y."/>
            <person name="Fujiwara M."/>
            <person name="Mori M."/>
            <person name="Tomita M."/>
            <person name="Arakawa K."/>
        </authorList>
    </citation>
    <scope>NUCLEOTIDE SEQUENCE [LARGE SCALE GENOMIC DNA]</scope>
</reference>